<dbReference type="GO" id="GO:0046655">
    <property type="term" value="P:folic acid metabolic process"/>
    <property type="evidence" value="ECO:0007669"/>
    <property type="project" value="TreeGrafter"/>
</dbReference>
<dbReference type="GO" id="GO:0046452">
    <property type="term" value="P:dihydrofolate metabolic process"/>
    <property type="evidence" value="ECO:0007669"/>
    <property type="project" value="TreeGrafter"/>
</dbReference>
<dbReference type="PATRIC" id="fig|880071.3.peg.3425"/>
<name>I4AP56_BERLS</name>
<dbReference type="Pfam" id="PF00186">
    <property type="entry name" value="DHFR_1"/>
    <property type="match status" value="1"/>
</dbReference>
<evidence type="ECO:0000259" key="10">
    <source>
        <dbReference type="PROSITE" id="PS51330"/>
    </source>
</evidence>
<dbReference type="GO" id="GO:0046654">
    <property type="term" value="P:tetrahydrofolate biosynthetic process"/>
    <property type="evidence" value="ECO:0007669"/>
    <property type="project" value="UniProtKB-UniPathway"/>
</dbReference>
<sequence>MKISIITARSKNGVIGSNNSLPWKMPSDMRFFKQTTIGHHVLVGRKTYQSFNVQLVERPALILTTKSDYQPKYKEDQTINSLEEGIKKAKEQNETELFIIGGGEIYKQALDKNLVTNMYITELDAIIEGDTFFPNFEESEWNVVRNDSFAAGEKNDYDYSFVLYEKK</sequence>
<dbReference type="Gene3D" id="3.40.430.10">
    <property type="entry name" value="Dihydrofolate Reductase, subunit A"/>
    <property type="match status" value="1"/>
</dbReference>
<evidence type="ECO:0000256" key="8">
    <source>
        <dbReference type="PIRNR" id="PIRNR000194"/>
    </source>
</evidence>
<gene>
    <name evidence="11" type="ordered locus">Fleli_3421</name>
</gene>
<evidence type="ECO:0000313" key="11">
    <source>
        <dbReference type="EMBL" id="AFM05741.1"/>
    </source>
</evidence>
<evidence type="ECO:0000256" key="3">
    <source>
        <dbReference type="ARBA" id="ARBA00012856"/>
    </source>
</evidence>
<dbReference type="EMBL" id="CP003345">
    <property type="protein sequence ID" value="AFM05741.1"/>
    <property type="molecule type" value="Genomic_DNA"/>
</dbReference>
<dbReference type="eggNOG" id="COG0262">
    <property type="taxonomic scope" value="Bacteria"/>
</dbReference>
<evidence type="ECO:0000256" key="2">
    <source>
        <dbReference type="ARBA" id="ARBA00009539"/>
    </source>
</evidence>
<dbReference type="GO" id="GO:0004146">
    <property type="term" value="F:dihydrofolate reductase activity"/>
    <property type="evidence" value="ECO:0007669"/>
    <property type="project" value="UniProtKB-EC"/>
</dbReference>
<dbReference type="RefSeq" id="WP_014799167.1">
    <property type="nucleotide sequence ID" value="NC_018018.1"/>
</dbReference>
<dbReference type="PRINTS" id="PR00070">
    <property type="entry name" value="DHFR"/>
</dbReference>
<dbReference type="InterPro" id="IPR017925">
    <property type="entry name" value="DHFR_CS"/>
</dbReference>
<comment type="similarity">
    <text evidence="2 8 9">Belongs to the dihydrofolate reductase family.</text>
</comment>
<dbReference type="GO" id="GO:0050661">
    <property type="term" value="F:NADP binding"/>
    <property type="evidence" value="ECO:0007669"/>
    <property type="project" value="InterPro"/>
</dbReference>
<dbReference type="GO" id="GO:0005829">
    <property type="term" value="C:cytosol"/>
    <property type="evidence" value="ECO:0007669"/>
    <property type="project" value="TreeGrafter"/>
</dbReference>
<dbReference type="PANTHER" id="PTHR48069:SF3">
    <property type="entry name" value="DIHYDROFOLATE REDUCTASE"/>
    <property type="match status" value="1"/>
</dbReference>
<dbReference type="SUPFAM" id="SSF53597">
    <property type="entry name" value="Dihydrofolate reductase-like"/>
    <property type="match status" value="1"/>
</dbReference>
<dbReference type="InterPro" id="IPR001796">
    <property type="entry name" value="DHFR_dom"/>
</dbReference>
<dbReference type="STRING" id="880071.Fleli_3421"/>
<dbReference type="OrthoDB" id="9804315at2"/>
<keyword evidence="4 8" id="KW-0554">One-carbon metabolism</keyword>
<evidence type="ECO:0000256" key="9">
    <source>
        <dbReference type="RuleBase" id="RU004474"/>
    </source>
</evidence>
<proteinExistence type="inferred from homology"/>
<evidence type="ECO:0000256" key="6">
    <source>
        <dbReference type="ARBA" id="ARBA00023002"/>
    </source>
</evidence>
<dbReference type="GO" id="GO:0006730">
    <property type="term" value="P:one-carbon metabolic process"/>
    <property type="evidence" value="ECO:0007669"/>
    <property type="project" value="UniProtKB-KW"/>
</dbReference>
<keyword evidence="6 8" id="KW-0560">Oxidoreductase</keyword>
<dbReference type="KEGG" id="fli:Fleli_3421"/>
<dbReference type="PIRSF" id="PIRSF000194">
    <property type="entry name" value="DHFR"/>
    <property type="match status" value="1"/>
</dbReference>
<dbReference type="UniPathway" id="UPA00077">
    <property type="reaction ID" value="UER00158"/>
</dbReference>
<dbReference type="InterPro" id="IPR012259">
    <property type="entry name" value="DHFR"/>
</dbReference>
<comment type="pathway">
    <text evidence="1 8">Cofactor biosynthesis; tetrahydrofolate biosynthesis; 5,6,7,8-tetrahydrofolate from 7,8-dihydrofolate: step 1/1.</text>
</comment>
<keyword evidence="12" id="KW-1185">Reference proteome</keyword>
<dbReference type="Proteomes" id="UP000006054">
    <property type="component" value="Chromosome"/>
</dbReference>
<dbReference type="PROSITE" id="PS51330">
    <property type="entry name" value="DHFR_2"/>
    <property type="match status" value="1"/>
</dbReference>
<evidence type="ECO:0000256" key="5">
    <source>
        <dbReference type="ARBA" id="ARBA00022857"/>
    </source>
</evidence>
<comment type="catalytic activity">
    <reaction evidence="8">
        <text>(6S)-5,6,7,8-tetrahydrofolate + NADP(+) = 7,8-dihydrofolate + NADPH + H(+)</text>
        <dbReference type="Rhea" id="RHEA:15009"/>
        <dbReference type="ChEBI" id="CHEBI:15378"/>
        <dbReference type="ChEBI" id="CHEBI:57451"/>
        <dbReference type="ChEBI" id="CHEBI:57453"/>
        <dbReference type="ChEBI" id="CHEBI:57783"/>
        <dbReference type="ChEBI" id="CHEBI:58349"/>
        <dbReference type="EC" id="1.5.1.3"/>
    </reaction>
</comment>
<dbReference type="CDD" id="cd00209">
    <property type="entry name" value="DHFR"/>
    <property type="match status" value="1"/>
</dbReference>
<evidence type="ECO:0000313" key="12">
    <source>
        <dbReference type="Proteomes" id="UP000006054"/>
    </source>
</evidence>
<comment type="function">
    <text evidence="7 8">Key enzyme in folate metabolism. Catalyzes an essential reaction for de novo glycine and purine synthesis, and for DNA precursor synthesis.</text>
</comment>
<keyword evidence="5 8" id="KW-0521">NADP</keyword>
<dbReference type="InterPro" id="IPR024072">
    <property type="entry name" value="DHFR-like_dom_sf"/>
</dbReference>
<dbReference type="PROSITE" id="PS00075">
    <property type="entry name" value="DHFR_1"/>
    <property type="match status" value="1"/>
</dbReference>
<protein>
    <recommendedName>
        <fullName evidence="3 8">Dihydrofolate reductase</fullName>
        <ecNumber evidence="3 8">1.5.1.3</ecNumber>
    </recommendedName>
</protein>
<dbReference type="AlphaFoldDB" id="I4AP56"/>
<organism evidence="11 12">
    <name type="scientific">Bernardetia litoralis (strain ATCC 23117 / DSM 6794 / NBRC 15988 / NCIMB 1366 / Fx l1 / Sio-4)</name>
    <name type="common">Flexibacter litoralis</name>
    <dbReference type="NCBI Taxonomy" id="880071"/>
    <lineage>
        <taxon>Bacteria</taxon>
        <taxon>Pseudomonadati</taxon>
        <taxon>Bacteroidota</taxon>
        <taxon>Cytophagia</taxon>
        <taxon>Cytophagales</taxon>
        <taxon>Bernardetiaceae</taxon>
        <taxon>Bernardetia</taxon>
    </lineage>
</organism>
<dbReference type="PANTHER" id="PTHR48069">
    <property type="entry name" value="DIHYDROFOLATE REDUCTASE"/>
    <property type="match status" value="1"/>
</dbReference>
<evidence type="ECO:0000256" key="4">
    <source>
        <dbReference type="ARBA" id="ARBA00022563"/>
    </source>
</evidence>
<evidence type="ECO:0000256" key="7">
    <source>
        <dbReference type="ARBA" id="ARBA00025067"/>
    </source>
</evidence>
<reference evidence="12" key="1">
    <citation type="submission" date="2012-06" db="EMBL/GenBank/DDBJ databases">
        <title>The complete genome of Flexibacter litoralis DSM 6794.</title>
        <authorList>
            <person name="Lucas S."/>
            <person name="Copeland A."/>
            <person name="Lapidus A."/>
            <person name="Glavina del Rio T."/>
            <person name="Dalin E."/>
            <person name="Tice H."/>
            <person name="Bruce D."/>
            <person name="Goodwin L."/>
            <person name="Pitluck S."/>
            <person name="Peters L."/>
            <person name="Ovchinnikova G."/>
            <person name="Lu M."/>
            <person name="Kyrpides N."/>
            <person name="Mavromatis K."/>
            <person name="Ivanova N."/>
            <person name="Brettin T."/>
            <person name="Detter J.C."/>
            <person name="Han C."/>
            <person name="Larimer F."/>
            <person name="Land M."/>
            <person name="Hauser L."/>
            <person name="Markowitz V."/>
            <person name="Cheng J.-F."/>
            <person name="Hugenholtz P."/>
            <person name="Woyke T."/>
            <person name="Wu D."/>
            <person name="Spring S."/>
            <person name="Lang E."/>
            <person name="Kopitz M."/>
            <person name="Brambilla E."/>
            <person name="Klenk H.-P."/>
            <person name="Eisen J.A."/>
        </authorList>
    </citation>
    <scope>NUCLEOTIDE SEQUENCE [LARGE SCALE GENOMIC DNA]</scope>
    <source>
        <strain evidence="12">ATCC 23117 / DSM 6794 / NBRC 15988 / NCIMB 1366 / Sio-4</strain>
    </source>
</reference>
<dbReference type="EC" id="1.5.1.3" evidence="3 8"/>
<evidence type="ECO:0000256" key="1">
    <source>
        <dbReference type="ARBA" id="ARBA00004903"/>
    </source>
</evidence>
<accession>I4AP56</accession>
<dbReference type="HOGENOM" id="CLU_043966_5_1_10"/>
<feature type="domain" description="DHFR" evidence="10">
    <location>
        <begin position="2"/>
        <end position="166"/>
    </location>
</feature>